<dbReference type="GO" id="GO:0003677">
    <property type="term" value="F:DNA binding"/>
    <property type="evidence" value="ECO:0007669"/>
    <property type="project" value="InterPro"/>
</dbReference>
<dbReference type="GO" id="GO:0005737">
    <property type="term" value="C:cytoplasm"/>
    <property type="evidence" value="ECO:0007669"/>
    <property type="project" value="UniProtKB-ARBA"/>
</dbReference>
<dbReference type="GO" id="GO:0003899">
    <property type="term" value="F:DNA-directed RNA polymerase activity"/>
    <property type="evidence" value="ECO:0007669"/>
    <property type="project" value="UniProtKB-EC"/>
</dbReference>
<evidence type="ECO:0000313" key="12">
    <source>
        <dbReference type="EMBL" id="OPZ91139.1"/>
    </source>
</evidence>
<comment type="catalytic activity">
    <reaction evidence="10">
        <text>RNA(n) + a ribonucleoside 5'-triphosphate = RNA(n+1) + diphosphate</text>
        <dbReference type="Rhea" id="RHEA:21248"/>
        <dbReference type="Rhea" id="RHEA-COMP:14527"/>
        <dbReference type="Rhea" id="RHEA-COMP:17342"/>
        <dbReference type="ChEBI" id="CHEBI:33019"/>
        <dbReference type="ChEBI" id="CHEBI:61557"/>
        <dbReference type="ChEBI" id="CHEBI:140395"/>
        <dbReference type="EC" id="2.7.7.6"/>
    </reaction>
</comment>
<dbReference type="SUPFAM" id="SSF47789">
    <property type="entry name" value="C-terminal domain of RNA polymerase alpha subunit"/>
    <property type="match status" value="1"/>
</dbReference>
<keyword evidence="4 12" id="KW-0240">DNA-directed RNA polymerase</keyword>
<evidence type="ECO:0000256" key="6">
    <source>
        <dbReference type="ARBA" id="ARBA00022695"/>
    </source>
</evidence>
<dbReference type="InterPro" id="IPR036643">
    <property type="entry name" value="RNApol_insert_sf"/>
</dbReference>
<name>A0A1V5MD58_UNCT6</name>
<sequence>MTEDVTDIALNLKQVELKSNISELPKTFLVNIAEKTELVAEDLFPGPEIKVLNPRLHIASLAAGTKLQIELTVNRGFGYVSEDRITAESEEKEKKIGTIQLAAAFSPVTRVAYHTETARVGQRVDYERLILEIWTTGAIEPKQTVIIARDILKQHLDQVGGGPARAEAPAAAGVSLEKLGLATRIRNVLKAAGIETDQALAGRTEAELEAVEGLGEKSLEELKKFMAKKKLKLKEA</sequence>
<dbReference type="SUPFAM" id="SSF55257">
    <property type="entry name" value="RBP11-like subunits of RNA polymerase"/>
    <property type="match status" value="1"/>
</dbReference>
<dbReference type="AlphaFoldDB" id="A0A1V5MD58"/>
<dbReference type="InterPro" id="IPR011260">
    <property type="entry name" value="RNAP_asu_C"/>
</dbReference>
<evidence type="ECO:0000256" key="1">
    <source>
        <dbReference type="ARBA" id="ARBA00007123"/>
    </source>
</evidence>
<organism evidence="12">
    <name type="scientific">candidate division TA06 bacterium ADurb.Bin417</name>
    <dbReference type="NCBI Taxonomy" id="1852828"/>
    <lineage>
        <taxon>Bacteria</taxon>
        <taxon>Bacteria division TA06</taxon>
    </lineage>
</organism>
<keyword evidence="5 12" id="KW-0808">Transferase</keyword>
<dbReference type="EMBL" id="MWAK01000199">
    <property type="protein sequence ID" value="OPZ91139.1"/>
    <property type="molecule type" value="Genomic_DNA"/>
</dbReference>
<dbReference type="GO" id="GO:0046983">
    <property type="term" value="F:protein dimerization activity"/>
    <property type="evidence" value="ECO:0007669"/>
    <property type="project" value="InterPro"/>
</dbReference>
<dbReference type="Gene3D" id="3.30.1360.10">
    <property type="entry name" value="RNA polymerase, RBP11-like subunit"/>
    <property type="match status" value="1"/>
</dbReference>
<dbReference type="SMART" id="SM00662">
    <property type="entry name" value="RPOLD"/>
    <property type="match status" value="1"/>
</dbReference>
<dbReference type="Pfam" id="PF01000">
    <property type="entry name" value="RNA_pol_A_bac"/>
    <property type="match status" value="1"/>
</dbReference>
<evidence type="ECO:0000256" key="4">
    <source>
        <dbReference type="ARBA" id="ARBA00022478"/>
    </source>
</evidence>
<dbReference type="EC" id="2.7.7.6" evidence="2"/>
<dbReference type="InterPro" id="IPR036603">
    <property type="entry name" value="RBP11-like"/>
</dbReference>
<dbReference type="GO" id="GO:0000428">
    <property type="term" value="C:DNA-directed RNA polymerase complex"/>
    <property type="evidence" value="ECO:0007669"/>
    <property type="project" value="UniProtKB-KW"/>
</dbReference>
<dbReference type="Pfam" id="PF03118">
    <property type="entry name" value="RNA_pol_A_CTD"/>
    <property type="match status" value="1"/>
</dbReference>
<dbReference type="SUPFAM" id="SSF56553">
    <property type="entry name" value="Insert subdomain of RNA polymerase alpha subunit"/>
    <property type="match status" value="1"/>
</dbReference>
<evidence type="ECO:0000256" key="8">
    <source>
        <dbReference type="ARBA" id="ARBA00032524"/>
    </source>
</evidence>
<evidence type="ECO:0000256" key="10">
    <source>
        <dbReference type="ARBA" id="ARBA00048552"/>
    </source>
</evidence>
<evidence type="ECO:0000256" key="5">
    <source>
        <dbReference type="ARBA" id="ARBA00022679"/>
    </source>
</evidence>
<evidence type="ECO:0000259" key="11">
    <source>
        <dbReference type="SMART" id="SM00662"/>
    </source>
</evidence>
<dbReference type="InterPro" id="IPR011262">
    <property type="entry name" value="DNA-dir_RNA_pol_insert"/>
</dbReference>
<keyword evidence="7" id="KW-0804">Transcription</keyword>
<comment type="caution">
    <text evidence="12">The sequence shown here is derived from an EMBL/GenBank/DDBJ whole genome shotgun (WGS) entry which is preliminary data.</text>
</comment>
<accession>A0A1V5MD58</accession>
<gene>
    <name evidence="12" type="primary">rpoA</name>
    <name evidence="12" type="ORF">BWY73_01163</name>
</gene>
<dbReference type="Gene3D" id="1.10.150.20">
    <property type="entry name" value="5' to 3' exonuclease, C-terminal subdomain"/>
    <property type="match status" value="1"/>
</dbReference>
<evidence type="ECO:0000256" key="2">
    <source>
        <dbReference type="ARBA" id="ARBA00012418"/>
    </source>
</evidence>
<evidence type="ECO:0000256" key="7">
    <source>
        <dbReference type="ARBA" id="ARBA00023163"/>
    </source>
</evidence>
<comment type="similarity">
    <text evidence="1">Belongs to the RNA polymerase alpha chain family.</text>
</comment>
<dbReference type="GO" id="GO:0006351">
    <property type="term" value="P:DNA-templated transcription"/>
    <property type="evidence" value="ECO:0007669"/>
    <property type="project" value="InterPro"/>
</dbReference>
<proteinExistence type="inferred from homology"/>
<dbReference type="InterPro" id="IPR011263">
    <property type="entry name" value="DNA-dir_RNA_pol_RpoA/D/Rpb3"/>
</dbReference>
<reference evidence="12" key="1">
    <citation type="submission" date="2017-02" db="EMBL/GenBank/DDBJ databases">
        <title>Delving into the versatile metabolic prowess of the omnipresent phylum Bacteroidetes.</title>
        <authorList>
            <person name="Nobu M.K."/>
            <person name="Mei R."/>
            <person name="Narihiro T."/>
            <person name="Kuroda K."/>
            <person name="Liu W.-T."/>
        </authorList>
    </citation>
    <scope>NUCLEOTIDE SEQUENCE</scope>
    <source>
        <strain evidence="12">ADurb.Bin417</strain>
    </source>
</reference>
<feature type="domain" description="DNA-directed RNA polymerase RpoA/D/Rpb3-type" evidence="11">
    <location>
        <begin position="1"/>
        <end position="162"/>
    </location>
</feature>
<keyword evidence="6 12" id="KW-0548">Nucleotidyltransferase</keyword>
<evidence type="ECO:0000256" key="3">
    <source>
        <dbReference type="ARBA" id="ARBA00015972"/>
    </source>
</evidence>
<dbReference type="Proteomes" id="UP000485484">
    <property type="component" value="Unassembled WGS sequence"/>
</dbReference>
<protein>
    <recommendedName>
        <fullName evidence="3">DNA-directed RNA polymerase subunit alpha</fullName>
        <ecNumber evidence="2">2.7.7.6</ecNumber>
    </recommendedName>
    <alternativeName>
        <fullName evidence="9">RNA polymerase subunit alpha</fullName>
    </alternativeName>
    <alternativeName>
        <fullName evidence="8">Transcriptase subunit alpha</fullName>
    </alternativeName>
</protein>
<evidence type="ECO:0000256" key="9">
    <source>
        <dbReference type="ARBA" id="ARBA00033070"/>
    </source>
</evidence>